<evidence type="ECO:0000313" key="1">
    <source>
        <dbReference type="EMBL" id="MFE4104674.1"/>
    </source>
</evidence>
<dbReference type="EMBL" id="JBHZOL010000001">
    <property type="protein sequence ID" value="MFE4104674.1"/>
    <property type="molecule type" value="Genomic_DNA"/>
</dbReference>
<proteinExistence type="predicted"/>
<dbReference type="GO" id="GO:0016740">
    <property type="term" value="F:transferase activity"/>
    <property type="evidence" value="ECO:0007669"/>
    <property type="project" value="UniProtKB-KW"/>
</dbReference>
<accession>A0ABW6I944</accession>
<dbReference type="RefSeq" id="WP_377960177.1">
    <property type="nucleotide sequence ID" value="NZ_JBHZOL010000001.1"/>
</dbReference>
<sequence>MSWEVCVQYANGKERVLRTYQNLDVALNCVDRIYAIKGYPLHLAYCVRPSCAA</sequence>
<keyword evidence="1" id="KW-0808">Transferase</keyword>
<comment type="caution">
    <text evidence="1">The sequence shown here is derived from an EMBL/GenBank/DDBJ whole genome shotgun (WGS) entry which is preliminary data.</text>
</comment>
<reference evidence="1 2" key="1">
    <citation type="submission" date="2024-10" db="EMBL/GenBank/DDBJ databases">
        <authorList>
            <person name="Ratan Roy A."/>
            <person name="Morales Sandoval P.H."/>
            <person name="De Los Santos Villalobos S."/>
            <person name="Chakraborty S."/>
            <person name="Mukherjee J."/>
        </authorList>
    </citation>
    <scope>NUCLEOTIDE SEQUENCE [LARGE SCALE GENOMIC DNA]</scope>
    <source>
        <strain evidence="1 2">S1</strain>
    </source>
</reference>
<gene>
    <name evidence="1" type="ORF">ACFVKH_00195</name>
</gene>
<protein>
    <submittedName>
        <fullName evidence="1">Family 2 glycosyl transferase</fullName>
    </submittedName>
</protein>
<dbReference type="Proteomes" id="UP001600165">
    <property type="component" value="Unassembled WGS sequence"/>
</dbReference>
<name>A0ABW6I944_9CYAN</name>
<keyword evidence="2" id="KW-1185">Reference proteome</keyword>
<organism evidence="1 2">
    <name type="scientific">Almyronema epifaneia S1</name>
    <dbReference type="NCBI Taxonomy" id="2991925"/>
    <lineage>
        <taxon>Bacteria</taxon>
        <taxon>Bacillati</taxon>
        <taxon>Cyanobacteriota</taxon>
        <taxon>Cyanophyceae</taxon>
        <taxon>Nodosilineales</taxon>
        <taxon>Nodosilineaceae</taxon>
        <taxon>Almyronema</taxon>
        <taxon>Almyronema epifaneia</taxon>
    </lineage>
</organism>
<evidence type="ECO:0000313" key="2">
    <source>
        <dbReference type="Proteomes" id="UP001600165"/>
    </source>
</evidence>